<keyword evidence="3" id="KW-0238">DNA-binding</keyword>
<feature type="region of interest" description="Disordered" evidence="7">
    <location>
        <begin position="144"/>
        <end position="193"/>
    </location>
</feature>
<evidence type="ECO:0000313" key="9">
    <source>
        <dbReference type="EMBL" id="OAY43776.1"/>
    </source>
</evidence>
<evidence type="ECO:0000256" key="7">
    <source>
        <dbReference type="SAM" id="MobiDB-lite"/>
    </source>
</evidence>
<evidence type="ECO:0000259" key="8">
    <source>
        <dbReference type="PROSITE" id="PS51032"/>
    </source>
</evidence>
<evidence type="ECO:0000256" key="3">
    <source>
        <dbReference type="ARBA" id="ARBA00023125"/>
    </source>
</evidence>
<dbReference type="GO" id="GO:0006950">
    <property type="term" value="P:response to stress"/>
    <property type="evidence" value="ECO:0000318"/>
    <property type="project" value="GO_Central"/>
</dbReference>
<dbReference type="SUPFAM" id="SSF54171">
    <property type="entry name" value="DNA-binding domain"/>
    <property type="match status" value="1"/>
</dbReference>
<keyword evidence="2" id="KW-0805">Transcription regulation</keyword>
<dbReference type="InterPro" id="IPR016177">
    <property type="entry name" value="DNA-bd_dom_sf"/>
</dbReference>
<dbReference type="GO" id="GO:0000976">
    <property type="term" value="F:transcription cis-regulatory region binding"/>
    <property type="evidence" value="ECO:0000318"/>
    <property type="project" value="GO_Central"/>
</dbReference>
<dbReference type="Gene3D" id="3.30.730.10">
    <property type="entry name" value="AP2/ERF domain"/>
    <property type="match status" value="1"/>
</dbReference>
<feature type="compositionally biased region" description="Basic and acidic residues" evidence="7">
    <location>
        <begin position="155"/>
        <end position="165"/>
    </location>
</feature>
<reference evidence="10" key="1">
    <citation type="journal article" date="2016" name="Nat. Biotechnol.">
        <title>Sequencing wild and cultivated cassava and related species reveals extensive interspecific hybridization and genetic diversity.</title>
        <authorList>
            <person name="Bredeson J.V."/>
            <person name="Lyons J.B."/>
            <person name="Prochnik S.E."/>
            <person name="Wu G.A."/>
            <person name="Ha C.M."/>
            <person name="Edsinger-Gonzales E."/>
            <person name="Grimwood J."/>
            <person name="Schmutz J."/>
            <person name="Rabbi I.Y."/>
            <person name="Egesi C."/>
            <person name="Nauluvula P."/>
            <person name="Lebot V."/>
            <person name="Ndunguru J."/>
            <person name="Mkamilo G."/>
            <person name="Bart R.S."/>
            <person name="Setter T.L."/>
            <person name="Gleadow R.M."/>
            <person name="Kulakow P."/>
            <person name="Ferguson M.E."/>
            <person name="Rounsley S."/>
            <person name="Rokhsar D.S."/>
        </authorList>
    </citation>
    <scope>NUCLEOTIDE SEQUENCE [LARGE SCALE GENOMIC DNA]</scope>
    <source>
        <strain evidence="10">cv. AM560-2</strain>
    </source>
</reference>
<dbReference type="PANTHER" id="PTHR31241:SF81">
    <property type="entry name" value="AP2_ERF DOMAIN-CONTAINING PROTEIN"/>
    <property type="match status" value="1"/>
</dbReference>
<accession>A0A2C9VEX5</accession>
<keyword evidence="4" id="KW-0804">Transcription</keyword>
<feature type="compositionally biased region" description="Basic residues" evidence="7">
    <location>
        <begin position="53"/>
        <end position="63"/>
    </location>
</feature>
<evidence type="ECO:0000313" key="10">
    <source>
        <dbReference type="Proteomes" id="UP000091857"/>
    </source>
</evidence>
<dbReference type="CDD" id="cd00018">
    <property type="entry name" value="AP2"/>
    <property type="match status" value="1"/>
</dbReference>
<feature type="domain" description="AP2/ERF" evidence="8">
    <location>
        <begin position="75"/>
        <end position="141"/>
    </location>
</feature>
<dbReference type="FunFam" id="3.30.730.10:FF:000001">
    <property type="entry name" value="Ethylene-responsive transcription factor 2"/>
    <property type="match status" value="1"/>
</dbReference>
<protein>
    <recommendedName>
        <fullName evidence="8">AP2/ERF domain-containing protein</fullName>
    </recommendedName>
</protein>
<dbReference type="OrthoDB" id="832729at2759"/>
<dbReference type="InterPro" id="IPR036955">
    <property type="entry name" value="AP2/ERF_dom_sf"/>
</dbReference>
<dbReference type="SMART" id="SM00380">
    <property type="entry name" value="AP2"/>
    <property type="match status" value="1"/>
</dbReference>
<sequence length="421" mass="47903">MTEMGDAAKESSCSGSSSNSRKKLRRRRGGCESLEDTLDKWKKRNKLGEIRKPPSKGSRKGCMRGKGGPDNQSCRYRGVRQRVWGKWVAEIREPAGKFSLLNDARGHRRWLGTFATAIEAAQAYDSAAKAMYGSNAILNFPDYNSETESRTTSNSRDDNHIEKTKNHSCGVGGFKEQNGKSKEAESISRLKDEGSISRADYRSSTDLVKAEPMVKGTKEEFARVMESRGHYLQSEMKNVKAELSTDYECSNEIKEELGRSMESNQHDGLNNMHMPIYKDDDLRIDCKPFNDVEKLMMRKVMEGEGSSYCNPLEVRHDNMSIDFRDMNCYQELDLKCGINSALQAERTYDHDHFQLGSANYQQSNLAYQFQKQNPIADLLDCQNQTEEAKGSVDCSFNLWEPEFNWGSMEELGLMEPWDFGF</sequence>
<gene>
    <name evidence="9" type="ORF">MANES_08G096900v8</name>
</gene>
<dbReference type="GO" id="GO:0003700">
    <property type="term" value="F:DNA-binding transcription factor activity"/>
    <property type="evidence" value="ECO:0000318"/>
    <property type="project" value="GO_Central"/>
</dbReference>
<dbReference type="PRINTS" id="PR00367">
    <property type="entry name" value="ETHRSPELEMNT"/>
</dbReference>
<evidence type="ECO:0000256" key="4">
    <source>
        <dbReference type="ARBA" id="ARBA00023163"/>
    </source>
</evidence>
<dbReference type="Gramene" id="Manes.08G096900.1.v8.1">
    <property type="protein sequence ID" value="Manes.08G096900.1.v8.1.CDS.1"/>
    <property type="gene ID" value="Manes.08G096900.v8.1"/>
</dbReference>
<dbReference type="EMBL" id="CM004394">
    <property type="protein sequence ID" value="OAY43776.1"/>
    <property type="molecule type" value="Genomic_DNA"/>
</dbReference>
<feature type="region of interest" description="Disordered" evidence="7">
    <location>
        <begin position="1"/>
        <end position="74"/>
    </location>
</feature>
<evidence type="ECO:0000256" key="1">
    <source>
        <dbReference type="ARBA" id="ARBA00004123"/>
    </source>
</evidence>
<evidence type="ECO:0000256" key="6">
    <source>
        <dbReference type="ARBA" id="ARBA00024343"/>
    </source>
</evidence>
<keyword evidence="5" id="KW-0539">Nucleus</keyword>
<dbReference type="STRING" id="3983.A0A2C9VEX5"/>
<dbReference type="InterPro" id="IPR001471">
    <property type="entry name" value="AP2/ERF_dom"/>
</dbReference>
<dbReference type="AlphaFoldDB" id="A0A2C9VEX5"/>
<dbReference type="Proteomes" id="UP000091857">
    <property type="component" value="Chromosome 8"/>
</dbReference>
<dbReference type="PANTHER" id="PTHR31241">
    <property type="entry name" value="DEHYDRATION-RESPONSIVE ELEMENT-BINDING PROTEIN 2C"/>
    <property type="match status" value="1"/>
</dbReference>
<comment type="caution">
    <text evidence="9">The sequence shown here is derived from an EMBL/GenBank/DDBJ whole genome shotgun (WGS) entry which is preliminary data.</text>
</comment>
<organism evidence="9 10">
    <name type="scientific">Manihot esculenta</name>
    <name type="common">Cassava</name>
    <name type="synonym">Jatropha manihot</name>
    <dbReference type="NCBI Taxonomy" id="3983"/>
    <lineage>
        <taxon>Eukaryota</taxon>
        <taxon>Viridiplantae</taxon>
        <taxon>Streptophyta</taxon>
        <taxon>Embryophyta</taxon>
        <taxon>Tracheophyta</taxon>
        <taxon>Spermatophyta</taxon>
        <taxon>Magnoliopsida</taxon>
        <taxon>eudicotyledons</taxon>
        <taxon>Gunneridae</taxon>
        <taxon>Pentapetalae</taxon>
        <taxon>rosids</taxon>
        <taxon>fabids</taxon>
        <taxon>Malpighiales</taxon>
        <taxon>Euphorbiaceae</taxon>
        <taxon>Crotonoideae</taxon>
        <taxon>Manihoteae</taxon>
        <taxon>Manihot</taxon>
    </lineage>
</organism>
<feature type="compositionally biased region" description="Low complexity" evidence="7">
    <location>
        <begin position="10"/>
        <end position="19"/>
    </location>
</feature>
<dbReference type="Pfam" id="PF00847">
    <property type="entry name" value="AP2"/>
    <property type="match status" value="1"/>
</dbReference>
<keyword evidence="10" id="KW-1185">Reference proteome</keyword>
<dbReference type="GO" id="GO:0045893">
    <property type="term" value="P:positive regulation of DNA-templated transcription"/>
    <property type="evidence" value="ECO:0000318"/>
    <property type="project" value="GO_Central"/>
</dbReference>
<dbReference type="PROSITE" id="PS51032">
    <property type="entry name" value="AP2_ERF"/>
    <property type="match status" value="1"/>
</dbReference>
<comment type="similarity">
    <text evidence="6">Belongs to the AP2/ERF transcription factor family. ERF subfamily.</text>
</comment>
<dbReference type="GO" id="GO:0005634">
    <property type="term" value="C:nucleus"/>
    <property type="evidence" value="ECO:0000318"/>
    <property type="project" value="GO_Central"/>
</dbReference>
<comment type="subcellular location">
    <subcellularLocation>
        <location evidence="1">Nucleus</location>
    </subcellularLocation>
</comment>
<evidence type="ECO:0000256" key="5">
    <source>
        <dbReference type="ARBA" id="ARBA00023242"/>
    </source>
</evidence>
<proteinExistence type="inferred from homology"/>
<feature type="compositionally biased region" description="Basic and acidic residues" evidence="7">
    <location>
        <begin position="177"/>
        <end position="193"/>
    </location>
</feature>
<evidence type="ECO:0000256" key="2">
    <source>
        <dbReference type="ARBA" id="ARBA00023015"/>
    </source>
</evidence>
<feature type="compositionally biased region" description="Low complexity" evidence="7">
    <location>
        <begin position="144"/>
        <end position="154"/>
    </location>
</feature>
<name>A0A2C9VEX5_MANES</name>